<dbReference type="PROSITE" id="PS51294">
    <property type="entry name" value="HTH_MYB"/>
    <property type="match status" value="2"/>
</dbReference>
<comment type="caution">
    <text evidence="5">The sequence shown here is derived from an EMBL/GenBank/DDBJ whole genome shotgun (WGS) entry which is preliminary data.</text>
</comment>
<evidence type="ECO:0000256" key="1">
    <source>
        <dbReference type="ARBA" id="ARBA00022737"/>
    </source>
</evidence>
<dbReference type="Gene3D" id="1.10.10.60">
    <property type="entry name" value="Homeodomain-like"/>
    <property type="match status" value="2"/>
</dbReference>
<dbReference type="InterPro" id="IPR017930">
    <property type="entry name" value="Myb_dom"/>
</dbReference>
<dbReference type="AlphaFoldDB" id="A0A835B8M3"/>
<keyword evidence="2" id="KW-0238">DNA-binding</keyword>
<organism evidence="5 6">
    <name type="scientific">Digitaria exilis</name>
    <dbReference type="NCBI Taxonomy" id="1010633"/>
    <lineage>
        <taxon>Eukaryota</taxon>
        <taxon>Viridiplantae</taxon>
        <taxon>Streptophyta</taxon>
        <taxon>Embryophyta</taxon>
        <taxon>Tracheophyta</taxon>
        <taxon>Spermatophyta</taxon>
        <taxon>Magnoliopsida</taxon>
        <taxon>Liliopsida</taxon>
        <taxon>Poales</taxon>
        <taxon>Poaceae</taxon>
        <taxon>PACMAD clade</taxon>
        <taxon>Panicoideae</taxon>
        <taxon>Panicodae</taxon>
        <taxon>Paniceae</taxon>
        <taxon>Anthephorinae</taxon>
        <taxon>Digitaria</taxon>
    </lineage>
</organism>
<dbReference type="EMBL" id="JACEFO010002102">
    <property type="protein sequence ID" value="KAF8683469.1"/>
    <property type="molecule type" value="Genomic_DNA"/>
</dbReference>
<evidence type="ECO:0000313" key="5">
    <source>
        <dbReference type="EMBL" id="KAF8683469.1"/>
    </source>
</evidence>
<gene>
    <name evidence="5" type="ORF">HU200_044376</name>
</gene>
<proteinExistence type="predicted"/>
<evidence type="ECO:0000259" key="4">
    <source>
        <dbReference type="PROSITE" id="PS51294"/>
    </source>
</evidence>
<dbReference type="Proteomes" id="UP000636709">
    <property type="component" value="Unassembled WGS sequence"/>
</dbReference>
<feature type="domain" description="HTH myb-type" evidence="4">
    <location>
        <begin position="78"/>
        <end position="126"/>
    </location>
</feature>
<dbReference type="FunFam" id="1.10.10.60:FF:000010">
    <property type="entry name" value="Transcriptional activator Myb isoform A"/>
    <property type="match status" value="1"/>
</dbReference>
<evidence type="ECO:0000313" key="6">
    <source>
        <dbReference type="Proteomes" id="UP000636709"/>
    </source>
</evidence>
<evidence type="ECO:0000259" key="3">
    <source>
        <dbReference type="PROSITE" id="PS50090"/>
    </source>
</evidence>
<dbReference type="InterPro" id="IPR050560">
    <property type="entry name" value="MYB_TF"/>
</dbReference>
<name>A0A835B8M3_9POAL</name>
<feature type="domain" description="HTH myb-type" evidence="4">
    <location>
        <begin position="22"/>
        <end position="74"/>
    </location>
</feature>
<sequence>MPVPDETAAAAAAGGVPPPVVVRKSAWTKEEEDALREQVRVHGPQNWAAISAALPGRNPKSCRLRWCQHLAPGVDAVRPFSPDEDEKIAHLHRLFPNKWATIAGFLPGRSDNAIKNRWNSVLSKLQLQPPPQRPVAAAPLRRPSDRTLNLFPLVHGDVMAFGRDVIPVRRHPPPGDAEVDLSDACLKLFPLAPGDLVGDSDTSEAAAEMMDVDCAADDTTVTELTLLASSRATSMAAFKAMVQAVRAP</sequence>
<dbReference type="PROSITE" id="PS50090">
    <property type="entry name" value="MYB_LIKE"/>
    <property type="match status" value="2"/>
</dbReference>
<dbReference type="OrthoDB" id="2143914at2759"/>
<dbReference type="InterPro" id="IPR001005">
    <property type="entry name" value="SANT/Myb"/>
</dbReference>
<dbReference type="PANTHER" id="PTHR45614">
    <property type="entry name" value="MYB PROTEIN-RELATED"/>
    <property type="match status" value="1"/>
</dbReference>
<keyword evidence="6" id="KW-1185">Reference proteome</keyword>
<keyword evidence="1" id="KW-0677">Repeat</keyword>
<feature type="domain" description="Myb-like" evidence="3">
    <location>
        <begin position="79"/>
        <end position="122"/>
    </location>
</feature>
<dbReference type="InterPro" id="IPR009057">
    <property type="entry name" value="Homeodomain-like_sf"/>
</dbReference>
<feature type="domain" description="Myb-like" evidence="3">
    <location>
        <begin position="23"/>
        <end position="70"/>
    </location>
</feature>
<reference evidence="5" key="1">
    <citation type="submission" date="2020-07" db="EMBL/GenBank/DDBJ databases">
        <title>Genome sequence and genetic diversity analysis of an under-domesticated orphan crop, white fonio (Digitaria exilis).</title>
        <authorList>
            <person name="Bennetzen J.L."/>
            <person name="Chen S."/>
            <person name="Ma X."/>
            <person name="Wang X."/>
            <person name="Yssel A.E.J."/>
            <person name="Chaluvadi S.R."/>
            <person name="Johnson M."/>
            <person name="Gangashetty P."/>
            <person name="Hamidou F."/>
            <person name="Sanogo M.D."/>
            <person name="Zwaenepoel A."/>
            <person name="Wallace J."/>
            <person name="Van De Peer Y."/>
            <person name="Van Deynze A."/>
        </authorList>
    </citation>
    <scope>NUCLEOTIDE SEQUENCE</scope>
    <source>
        <tissue evidence="5">Leaves</tissue>
    </source>
</reference>
<dbReference type="SUPFAM" id="SSF46689">
    <property type="entry name" value="Homeodomain-like"/>
    <property type="match status" value="1"/>
</dbReference>
<accession>A0A835B8M3</accession>
<dbReference type="PANTHER" id="PTHR45614:SF262">
    <property type="entry name" value="TRANSCRIPTION FACTOR MYB44"/>
    <property type="match status" value="1"/>
</dbReference>
<dbReference type="SMART" id="SM00717">
    <property type="entry name" value="SANT"/>
    <property type="match status" value="2"/>
</dbReference>
<dbReference type="GO" id="GO:0000981">
    <property type="term" value="F:DNA-binding transcription factor activity, RNA polymerase II-specific"/>
    <property type="evidence" value="ECO:0007669"/>
    <property type="project" value="TreeGrafter"/>
</dbReference>
<dbReference type="GO" id="GO:0000978">
    <property type="term" value="F:RNA polymerase II cis-regulatory region sequence-specific DNA binding"/>
    <property type="evidence" value="ECO:0007669"/>
    <property type="project" value="TreeGrafter"/>
</dbReference>
<dbReference type="Pfam" id="PF00249">
    <property type="entry name" value="Myb_DNA-binding"/>
    <property type="match status" value="2"/>
</dbReference>
<evidence type="ECO:0000256" key="2">
    <source>
        <dbReference type="ARBA" id="ARBA00023125"/>
    </source>
</evidence>
<dbReference type="GO" id="GO:0005634">
    <property type="term" value="C:nucleus"/>
    <property type="evidence" value="ECO:0007669"/>
    <property type="project" value="TreeGrafter"/>
</dbReference>
<protein>
    <submittedName>
        <fullName evidence="5">Uncharacterized protein</fullName>
    </submittedName>
</protein>
<dbReference type="CDD" id="cd00167">
    <property type="entry name" value="SANT"/>
    <property type="match status" value="2"/>
</dbReference>